<keyword evidence="1" id="KW-0812">Transmembrane</keyword>
<reference evidence="2 3" key="1">
    <citation type="submission" date="2016-10" db="EMBL/GenBank/DDBJ databases">
        <title>Flavobacterium gilvum sp. nov., isolated from stream water.</title>
        <authorList>
            <person name="Shin S.-K."/>
            <person name="Cho Y.-J."/>
            <person name="Yi H."/>
        </authorList>
    </citation>
    <scope>NUCLEOTIDE SEQUENCE [LARGE SCALE GENOMIC DNA]</scope>
    <source>
        <strain evidence="2 3">EM1308</strain>
    </source>
</reference>
<feature type="transmembrane region" description="Helical" evidence="1">
    <location>
        <begin position="78"/>
        <end position="99"/>
    </location>
</feature>
<protein>
    <submittedName>
        <fullName evidence="2">Uncharacterized protein</fullName>
    </submittedName>
</protein>
<evidence type="ECO:0000313" key="3">
    <source>
        <dbReference type="Proteomes" id="UP000175968"/>
    </source>
</evidence>
<dbReference type="Proteomes" id="UP000175968">
    <property type="component" value="Chromosome"/>
</dbReference>
<accession>A0AAC9N642</accession>
<dbReference type="KEGG" id="fgl:EM308_15140"/>
<feature type="transmembrane region" description="Helical" evidence="1">
    <location>
        <begin position="138"/>
        <end position="154"/>
    </location>
</feature>
<proteinExistence type="predicted"/>
<name>A0AAC9N642_9FLAO</name>
<evidence type="ECO:0000256" key="1">
    <source>
        <dbReference type="SAM" id="Phobius"/>
    </source>
</evidence>
<dbReference type="AlphaFoldDB" id="A0AAC9N642"/>
<keyword evidence="1" id="KW-0472">Membrane</keyword>
<gene>
    <name evidence="2" type="ORF">EM308_15140</name>
</gene>
<dbReference type="EMBL" id="CP017479">
    <property type="protein sequence ID" value="AOW10721.1"/>
    <property type="molecule type" value="Genomic_DNA"/>
</dbReference>
<evidence type="ECO:0000313" key="2">
    <source>
        <dbReference type="EMBL" id="AOW10721.1"/>
    </source>
</evidence>
<organism evidence="2 3">
    <name type="scientific">Flavobacterium gilvum</name>
    <dbReference type="NCBI Taxonomy" id="1492737"/>
    <lineage>
        <taxon>Bacteria</taxon>
        <taxon>Pseudomonadati</taxon>
        <taxon>Bacteroidota</taxon>
        <taxon>Flavobacteriia</taxon>
        <taxon>Flavobacteriales</taxon>
        <taxon>Flavobacteriaceae</taxon>
        <taxon>Flavobacterium</taxon>
    </lineage>
</organism>
<keyword evidence="3" id="KW-1185">Reference proteome</keyword>
<sequence>MCSDNSILKRQYENEVIVDSTLSVKTLKFKNDSLKKLTQEKREQELERVRRQWTANAYELGFSGFREFKIEDFKDWTLYPMLCFTVFILLSIFVFFFAFKEHLAKVYKISIFNLGLIISSMLIFISKVGFDIIYNIKYGYYLLLLNIIILIILSKRELERNSR</sequence>
<feature type="transmembrane region" description="Helical" evidence="1">
    <location>
        <begin position="106"/>
        <end position="126"/>
    </location>
</feature>
<keyword evidence="1" id="KW-1133">Transmembrane helix</keyword>